<comment type="subcellular location">
    <subcellularLocation>
        <location evidence="1 9">Cell membrane</location>
        <topology evidence="1 9">Multi-pass membrane protein</topology>
    </subcellularLocation>
</comment>
<dbReference type="HAMAP" id="MF_00024">
    <property type="entry name" value="CobD_CbiB"/>
    <property type="match status" value="1"/>
</dbReference>
<evidence type="ECO:0000256" key="6">
    <source>
        <dbReference type="ARBA" id="ARBA00022692"/>
    </source>
</evidence>
<evidence type="ECO:0000313" key="11">
    <source>
        <dbReference type="Proteomes" id="UP000019402"/>
    </source>
</evidence>
<evidence type="ECO:0000256" key="7">
    <source>
        <dbReference type="ARBA" id="ARBA00022989"/>
    </source>
</evidence>
<gene>
    <name evidence="9" type="primary">cobD</name>
    <name evidence="10" type="ORF">JCM21142_1714</name>
</gene>
<feature type="transmembrane region" description="Helical" evidence="9">
    <location>
        <begin position="82"/>
        <end position="103"/>
    </location>
</feature>
<dbReference type="PANTHER" id="PTHR34308:SF1">
    <property type="entry name" value="COBALAMIN BIOSYNTHESIS PROTEIN CBIB"/>
    <property type="match status" value="1"/>
</dbReference>
<name>W7YCC2_9BACT</name>
<dbReference type="Pfam" id="PF03186">
    <property type="entry name" value="CobD_Cbib"/>
    <property type="match status" value="1"/>
</dbReference>
<keyword evidence="8 9" id="KW-0472">Membrane</keyword>
<comment type="pathway">
    <text evidence="2 9">Cofactor biosynthesis; adenosylcobalamin biosynthesis.</text>
</comment>
<organism evidence="10 11">
    <name type="scientific">Saccharicrinis fermentans DSM 9555 = JCM 21142</name>
    <dbReference type="NCBI Taxonomy" id="869213"/>
    <lineage>
        <taxon>Bacteria</taxon>
        <taxon>Pseudomonadati</taxon>
        <taxon>Bacteroidota</taxon>
        <taxon>Bacteroidia</taxon>
        <taxon>Marinilabiliales</taxon>
        <taxon>Marinilabiliaceae</taxon>
        <taxon>Saccharicrinis</taxon>
    </lineage>
</organism>
<dbReference type="RefSeq" id="WP_044212197.1">
    <property type="nucleotide sequence ID" value="NZ_BAMD01000005.1"/>
</dbReference>
<evidence type="ECO:0000256" key="4">
    <source>
        <dbReference type="ARBA" id="ARBA00022475"/>
    </source>
</evidence>
<feature type="transmembrane region" description="Helical" evidence="9">
    <location>
        <begin position="157"/>
        <end position="175"/>
    </location>
</feature>
<evidence type="ECO:0000256" key="9">
    <source>
        <dbReference type="HAMAP-Rule" id="MF_00024"/>
    </source>
</evidence>
<dbReference type="EMBL" id="BAMD01000005">
    <property type="protein sequence ID" value="GAF02086.1"/>
    <property type="molecule type" value="Genomic_DNA"/>
</dbReference>
<evidence type="ECO:0000256" key="5">
    <source>
        <dbReference type="ARBA" id="ARBA00022573"/>
    </source>
</evidence>
<dbReference type="NCBIfam" id="TIGR00380">
    <property type="entry name" value="cobal_cbiB"/>
    <property type="match status" value="1"/>
</dbReference>
<dbReference type="GO" id="GO:0048472">
    <property type="term" value="F:threonine-phosphate decarboxylase activity"/>
    <property type="evidence" value="ECO:0007669"/>
    <property type="project" value="InterPro"/>
</dbReference>
<comment type="similarity">
    <text evidence="3 9">Belongs to the CobD/CbiB family.</text>
</comment>
<comment type="caution">
    <text evidence="10">The sequence shown here is derived from an EMBL/GenBank/DDBJ whole genome shotgun (WGS) entry which is preliminary data.</text>
</comment>
<keyword evidence="6 9" id="KW-0812">Transmembrane</keyword>
<dbReference type="STRING" id="869213.GCA_000517085_04184"/>
<comment type="function">
    <text evidence="9">Converts cobyric acid to cobinamide by the addition of aminopropanol on the F carboxylic group.</text>
</comment>
<dbReference type="PANTHER" id="PTHR34308">
    <property type="entry name" value="COBALAMIN BIOSYNTHESIS PROTEIN CBIB"/>
    <property type="match status" value="1"/>
</dbReference>
<keyword evidence="4 9" id="KW-1003">Cell membrane</keyword>
<sequence>MEIVYGHCVALVVGFILDKALGDPTCLPHPIVVFGNMIALADKKLNHHPYRLWKGALSSLVMVVVVYLFFAGLIYGAYAIHLFVGCFVESIFVFYGIAATTLINEGKAVFGVLEKEGLEQGRRQLARIVGRDTSQIDEEHIKKATLETLAENLSDGVVAPLFWFIIGGVPAMMSYKMINTQDSMIGYKSDKYLYYGRFSAKLDDVVNYIPARITAFLMALFSFKKKAFRFIFWFGRAHTSPNAGYPEAALAGILDVQFGGTHVYFGKAVRKPVIGEKDRIILGSDLDKTVRNMQWVVVGMVLIGMAVLLSMHLPLSLW</sequence>
<dbReference type="GO" id="GO:0015420">
    <property type="term" value="F:ABC-type vitamin B12 transporter activity"/>
    <property type="evidence" value="ECO:0007669"/>
    <property type="project" value="UniProtKB-UniRule"/>
</dbReference>
<keyword evidence="5 9" id="KW-0169">Cobalamin biosynthesis</keyword>
<evidence type="ECO:0000256" key="2">
    <source>
        <dbReference type="ARBA" id="ARBA00004953"/>
    </source>
</evidence>
<dbReference type="UniPathway" id="UPA00148"/>
<proteinExistence type="inferred from homology"/>
<dbReference type="GO" id="GO:0005886">
    <property type="term" value="C:plasma membrane"/>
    <property type="evidence" value="ECO:0007669"/>
    <property type="project" value="UniProtKB-SubCell"/>
</dbReference>
<feature type="transmembrane region" description="Helical" evidence="9">
    <location>
        <begin position="295"/>
        <end position="315"/>
    </location>
</feature>
<accession>W7YCC2</accession>
<evidence type="ECO:0000256" key="1">
    <source>
        <dbReference type="ARBA" id="ARBA00004651"/>
    </source>
</evidence>
<protein>
    <recommendedName>
        <fullName evidence="9">Cobalamin biosynthesis protein CobD</fullName>
    </recommendedName>
</protein>
<dbReference type="eggNOG" id="COG1270">
    <property type="taxonomic scope" value="Bacteria"/>
</dbReference>
<dbReference type="GO" id="GO:0009236">
    <property type="term" value="P:cobalamin biosynthetic process"/>
    <property type="evidence" value="ECO:0007669"/>
    <property type="project" value="UniProtKB-UniRule"/>
</dbReference>
<keyword evidence="11" id="KW-1185">Reference proteome</keyword>
<keyword evidence="7 9" id="KW-1133">Transmembrane helix</keyword>
<dbReference type="Proteomes" id="UP000019402">
    <property type="component" value="Unassembled WGS sequence"/>
</dbReference>
<evidence type="ECO:0000256" key="8">
    <source>
        <dbReference type="ARBA" id="ARBA00023136"/>
    </source>
</evidence>
<dbReference type="AlphaFoldDB" id="W7YCC2"/>
<feature type="transmembrane region" description="Helical" evidence="9">
    <location>
        <begin position="55"/>
        <end position="75"/>
    </location>
</feature>
<comment type="caution">
    <text evidence="9">Lacks conserved residue(s) required for the propagation of feature annotation.</text>
</comment>
<dbReference type="InterPro" id="IPR004485">
    <property type="entry name" value="Cobalamin_biosynth_CobD/CbiB"/>
</dbReference>
<evidence type="ECO:0000256" key="3">
    <source>
        <dbReference type="ARBA" id="ARBA00006263"/>
    </source>
</evidence>
<evidence type="ECO:0000313" key="10">
    <source>
        <dbReference type="EMBL" id="GAF02086.1"/>
    </source>
</evidence>
<reference evidence="10 11" key="1">
    <citation type="journal article" date="2014" name="Genome Announc.">
        <title>Draft Genome Sequence of Cytophaga fermentans JCM 21142T, a Facultative Anaerobe Isolated from Marine Mud.</title>
        <authorList>
            <person name="Starns D."/>
            <person name="Oshima K."/>
            <person name="Suda W."/>
            <person name="Iino T."/>
            <person name="Yuki M."/>
            <person name="Inoue J."/>
            <person name="Kitamura K."/>
            <person name="Iida T."/>
            <person name="Darby A."/>
            <person name="Hattori M."/>
            <person name="Ohkuma M."/>
        </authorList>
    </citation>
    <scope>NUCLEOTIDE SEQUENCE [LARGE SCALE GENOMIC DNA]</scope>
    <source>
        <strain evidence="10 11">JCM 21142</strain>
    </source>
</reference>